<accession>A0A1L6RAM3</accession>
<name>A0A1L6RAM3_9LACO</name>
<gene>
    <name evidence="1" type="ORF">FOL01_0758</name>
</gene>
<dbReference type="KEGG" id="wjo:FOL01_0758"/>
<dbReference type="Proteomes" id="UP000185473">
    <property type="component" value="Chromosome"/>
</dbReference>
<sequence length="55" mass="6172">MLGIKTILAIVVCLLGINHEHNVMAHALSFHTGHPKQYRVLTAVRKKDEQSNLPQ</sequence>
<evidence type="ECO:0000313" key="2">
    <source>
        <dbReference type="Proteomes" id="UP000185473"/>
    </source>
</evidence>
<dbReference type="AlphaFoldDB" id="A0A1L6RAM3"/>
<keyword evidence="2" id="KW-1185">Reference proteome</keyword>
<dbReference type="RefSeq" id="WP_156834987.1">
    <property type="nucleotide sequence ID" value="NZ_CP014332.1"/>
</dbReference>
<proteinExistence type="predicted"/>
<dbReference type="STRING" id="1631871.FOL01_0758"/>
<evidence type="ECO:0000313" key="1">
    <source>
        <dbReference type="EMBL" id="APS41617.1"/>
    </source>
</evidence>
<reference evidence="1 2" key="1">
    <citation type="submission" date="2016-02" db="EMBL/GenBank/DDBJ databases">
        <title>Complete Genome Sequence of Weissella jogaejeotgali FOL01.</title>
        <authorList>
            <person name="Lee J.-H."/>
            <person name="Ku H.-J."/>
        </authorList>
    </citation>
    <scope>NUCLEOTIDE SEQUENCE [LARGE SCALE GENOMIC DNA]</scope>
    <source>
        <strain evidence="1 2">FOL01</strain>
    </source>
</reference>
<organism evidence="1 2">
    <name type="scientific">Weissella jogaejeotgali</name>
    <dbReference type="NCBI Taxonomy" id="1631871"/>
    <lineage>
        <taxon>Bacteria</taxon>
        <taxon>Bacillati</taxon>
        <taxon>Bacillota</taxon>
        <taxon>Bacilli</taxon>
        <taxon>Lactobacillales</taxon>
        <taxon>Lactobacillaceae</taxon>
        <taxon>Weissella</taxon>
    </lineage>
</organism>
<dbReference type="EMBL" id="CP014332">
    <property type="protein sequence ID" value="APS41617.1"/>
    <property type="molecule type" value="Genomic_DNA"/>
</dbReference>
<protein>
    <submittedName>
        <fullName evidence="1">Uncharacterized protein</fullName>
    </submittedName>
</protein>